<evidence type="ECO:0000256" key="1">
    <source>
        <dbReference type="ARBA" id="ARBA00008853"/>
    </source>
</evidence>
<dbReference type="InterPro" id="IPR013658">
    <property type="entry name" value="SGL"/>
</dbReference>
<dbReference type="RefSeq" id="WP_107753882.1">
    <property type="nucleotide sequence ID" value="NZ_QBKF01000011.1"/>
</dbReference>
<dbReference type="PRINTS" id="PR01790">
    <property type="entry name" value="SMP30FAMILY"/>
</dbReference>
<gene>
    <name evidence="5" type="ORF">DDE23_11550</name>
</gene>
<keyword evidence="6" id="KW-1185">Reference proteome</keyword>
<evidence type="ECO:0000256" key="2">
    <source>
        <dbReference type="PIRSR" id="PIRSR605511-1"/>
    </source>
</evidence>
<dbReference type="GO" id="GO:0005509">
    <property type="term" value="F:calcium ion binding"/>
    <property type="evidence" value="ECO:0007669"/>
    <property type="project" value="TreeGrafter"/>
</dbReference>
<dbReference type="GO" id="GO:0019853">
    <property type="term" value="P:L-ascorbic acid biosynthetic process"/>
    <property type="evidence" value="ECO:0007669"/>
    <property type="project" value="TreeGrafter"/>
</dbReference>
<feature type="active site" description="Proton donor/acceptor" evidence="2">
    <location>
        <position position="200"/>
    </location>
</feature>
<evidence type="ECO:0000259" key="4">
    <source>
        <dbReference type="Pfam" id="PF08450"/>
    </source>
</evidence>
<protein>
    <submittedName>
        <fullName evidence="5">Transcriptional regulator</fullName>
    </submittedName>
</protein>
<reference evidence="5 6" key="1">
    <citation type="journal article" date="2011" name="Syst. Appl. Microbiol.">
        <title>Defluviimonas denitrificans gen. nov., sp. nov., and Pararhodobacter aggregans gen. nov., sp. nov., non-phototrophic Rhodobacteraceae from the biofilter of a marine aquaculture.</title>
        <authorList>
            <person name="Foesel B.U."/>
            <person name="Drake H.L."/>
            <person name="Schramm A."/>
        </authorList>
    </citation>
    <scope>NUCLEOTIDE SEQUENCE [LARGE SCALE GENOMIC DNA]</scope>
    <source>
        <strain evidence="5 6">D1-19</strain>
    </source>
</reference>
<sequence>MTSPSDAKIVATRVGSTPDLLGESPLWDDRRQRLYWVDGVSRVIRFHEPASGAEGQIATPSIIGSIGLCEDGRLVAGLFDGIYLVDPDTGTLAPLHVPPKNERMRFNDGKVDRQGRFVCGGMGVFAEPVGELVRVDGTGRAEVLANGIRISNSLCFSPDGRTMYFSDSLDRFVRAYDYENGELARPRVFADTQQFNSGPDGATVDAEGQVWVALVNVGKIACFAPSGKLERLLPAPTDMPSCLAFGGPDLATLYVTSIKDSGSGRAISRHPQGGYLFAVDGLGVRGLSEPRMRLSAGGQADA</sequence>
<dbReference type="SUPFAM" id="SSF63829">
    <property type="entry name" value="Calcium-dependent phosphotriesterase"/>
    <property type="match status" value="1"/>
</dbReference>
<feature type="binding site" evidence="3">
    <location>
        <position position="23"/>
    </location>
    <ligand>
        <name>a divalent metal cation</name>
        <dbReference type="ChEBI" id="CHEBI:60240"/>
    </ligand>
</feature>
<feature type="domain" description="SMP-30/Gluconolactonase/LRE-like region" evidence="4">
    <location>
        <begin position="21"/>
        <end position="258"/>
    </location>
</feature>
<dbReference type="PANTHER" id="PTHR10907">
    <property type="entry name" value="REGUCALCIN"/>
    <property type="match status" value="1"/>
</dbReference>
<evidence type="ECO:0000313" key="6">
    <source>
        <dbReference type="Proteomes" id="UP000244810"/>
    </source>
</evidence>
<feature type="binding site" evidence="3">
    <location>
        <position position="105"/>
    </location>
    <ligand>
        <name>substrate</name>
    </ligand>
</feature>
<dbReference type="InterPro" id="IPR005511">
    <property type="entry name" value="SMP-30"/>
</dbReference>
<comment type="caution">
    <text evidence="5">The sequence shown here is derived from an EMBL/GenBank/DDBJ whole genome shotgun (WGS) entry which is preliminary data.</text>
</comment>
<dbReference type="InterPro" id="IPR011042">
    <property type="entry name" value="6-blade_b-propeller_TolB-like"/>
</dbReference>
<keyword evidence="3" id="KW-0862">Zinc</keyword>
<comment type="cofactor">
    <cofactor evidence="3">
        <name>Zn(2+)</name>
        <dbReference type="ChEBI" id="CHEBI:29105"/>
    </cofactor>
    <text evidence="3">Binds 1 divalent metal cation per subunit.</text>
</comment>
<accession>A0A2T7URY4</accession>
<dbReference type="PANTHER" id="PTHR10907:SF47">
    <property type="entry name" value="REGUCALCIN"/>
    <property type="match status" value="1"/>
</dbReference>
<dbReference type="OrthoDB" id="2633250at2"/>
<dbReference type="Pfam" id="PF08450">
    <property type="entry name" value="SGL"/>
    <property type="match status" value="1"/>
</dbReference>
<dbReference type="EMBL" id="QDDR01000005">
    <property type="protein sequence ID" value="PVE47467.1"/>
    <property type="molecule type" value="Genomic_DNA"/>
</dbReference>
<dbReference type="Proteomes" id="UP000244810">
    <property type="component" value="Unassembled WGS sequence"/>
</dbReference>
<feature type="binding site" evidence="3">
    <location>
        <position position="200"/>
    </location>
    <ligand>
        <name>a divalent metal cation</name>
        <dbReference type="ChEBI" id="CHEBI:60240"/>
    </ligand>
</feature>
<comment type="similarity">
    <text evidence="1">Belongs to the SMP-30/CGR1 family.</text>
</comment>
<evidence type="ECO:0000313" key="5">
    <source>
        <dbReference type="EMBL" id="PVE47467.1"/>
    </source>
</evidence>
<dbReference type="Gene3D" id="2.120.10.30">
    <property type="entry name" value="TolB, C-terminal domain"/>
    <property type="match status" value="1"/>
</dbReference>
<name>A0A2T7URY4_9RHOB</name>
<proteinExistence type="inferred from homology"/>
<feature type="binding site" evidence="3">
    <location>
        <position position="152"/>
    </location>
    <ligand>
        <name>a divalent metal cation</name>
        <dbReference type="ChEBI" id="CHEBI:60240"/>
    </ligand>
</feature>
<organism evidence="5 6">
    <name type="scientific">Pararhodobacter aggregans</name>
    <dbReference type="NCBI Taxonomy" id="404875"/>
    <lineage>
        <taxon>Bacteria</taxon>
        <taxon>Pseudomonadati</taxon>
        <taxon>Pseudomonadota</taxon>
        <taxon>Alphaproteobacteria</taxon>
        <taxon>Rhodobacterales</taxon>
        <taxon>Paracoccaceae</taxon>
        <taxon>Pararhodobacter</taxon>
    </lineage>
</organism>
<dbReference type="GO" id="GO:0004341">
    <property type="term" value="F:gluconolactonase activity"/>
    <property type="evidence" value="ECO:0007669"/>
    <property type="project" value="TreeGrafter"/>
</dbReference>
<dbReference type="AlphaFoldDB" id="A0A2T7URY4"/>
<evidence type="ECO:0000256" key="3">
    <source>
        <dbReference type="PIRSR" id="PIRSR605511-2"/>
    </source>
</evidence>
<feature type="binding site" evidence="3">
    <location>
        <position position="107"/>
    </location>
    <ligand>
        <name>substrate</name>
    </ligand>
</feature>
<keyword evidence="3" id="KW-0479">Metal-binding</keyword>